<reference evidence="4" key="2">
    <citation type="submission" date="2020-10" db="UniProtKB">
        <authorList>
            <consortium name="WormBaseParasite"/>
        </authorList>
    </citation>
    <scope>IDENTIFICATION</scope>
</reference>
<dbReference type="GO" id="GO:0043130">
    <property type="term" value="F:ubiquitin binding"/>
    <property type="evidence" value="ECO:0007669"/>
    <property type="project" value="InterPro"/>
</dbReference>
<dbReference type="PANTHER" id="PTHR13467:SF3">
    <property type="entry name" value="CUE DOMAIN-CONTAINING PROTEIN 1"/>
    <property type="match status" value="1"/>
</dbReference>
<keyword evidence="3" id="KW-1185">Reference proteome</keyword>
<reference evidence="3" key="1">
    <citation type="journal article" date="2013" name="Genetics">
        <title>The draft genome and transcriptome of Panagrellus redivivus are shaped by the harsh demands of a free-living lifestyle.</title>
        <authorList>
            <person name="Srinivasan J."/>
            <person name="Dillman A.R."/>
            <person name="Macchietto M.G."/>
            <person name="Heikkinen L."/>
            <person name="Lakso M."/>
            <person name="Fracchia K.M."/>
            <person name="Antoshechkin I."/>
            <person name="Mortazavi A."/>
            <person name="Wong G."/>
            <person name="Sternberg P.W."/>
        </authorList>
    </citation>
    <scope>NUCLEOTIDE SEQUENCE [LARGE SCALE GENOMIC DNA]</scope>
    <source>
        <strain evidence="3">MT8872</strain>
    </source>
</reference>
<protein>
    <submittedName>
        <fullName evidence="4">CUE domain-containing protein</fullName>
    </submittedName>
</protein>
<feature type="region of interest" description="Disordered" evidence="1">
    <location>
        <begin position="270"/>
        <end position="297"/>
    </location>
</feature>
<dbReference type="WBParaSite" id="Pan_g7952.t1">
    <property type="protein sequence ID" value="Pan_g7952.t1"/>
    <property type="gene ID" value="Pan_g7952"/>
</dbReference>
<dbReference type="PROSITE" id="PS51140">
    <property type="entry name" value="CUE"/>
    <property type="match status" value="1"/>
</dbReference>
<evidence type="ECO:0000259" key="2">
    <source>
        <dbReference type="PROSITE" id="PS51140"/>
    </source>
</evidence>
<dbReference type="AlphaFoldDB" id="A0A7E5A1F7"/>
<proteinExistence type="predicted"/>
<dbReference type="PANTHER" id="PTHR13467">
    <property type="entry name" value="CUE DOMAIN CONTAINING PROTEIN 1"/>
    <property type="match status" value="1"/>
</dbReference>
<dbReference type="SUPFAM" id="SSF46934">
    <property type="entry name" value="UBA-like"/>
    <property type="match status" value="1"/>
</dbReference>
<organism evidence="3 4">
    <name type="scientific">Panagrellus redivivus</name>
    <name type="common">Microworm</name>
    <dbReference type="NCBI Taxonomy" id="6233"/>
    <lineage>
        <taxon>Eukaryota</taxon>
        <taxon>Metazoa</taxon>
        <taxon>Ecdysozoa</taxon>
        <taxon>Nematoda</taxon>
        <taxon>Chromadorea</taxon>
        <taxon>Rhabditida</taxon>
        <taxon>Tylenchina</taxon>
        <taxon>Panagrolaimomorpha</taxon>
        <taxon>Panagrolaimoidea</taxon>
        <taxon>Panagrolaimidae</taxon>
        <taxon>Panagrellus</taxon>
    </lineage>
</organism>
<feature type="compositionally biased region" description="Polar residues" evidence="1">
    <location>
        <begin position="288"/>
        <end position="297"/>
    </location>
</feature>
<name>A0A7E5A1F7_PANRE</name>
<dbReference type="InterPro" id="IPR003892">
    <property type="entry name" value="CUE"/>
</dbReference>
<evidence type="ECO:0000313" key="4">
    <source>
        <dbReference type="WBParaSite" id="Pan_g7952.t1"/>
    </source>
</evidence>
<dbReference type="SMART" id="SM00546">
    <property type="entry name" value="CUE"/>
    <property type="match status" value="1"/>
</dbReference>
<dbReference type="Proteomes" id="UP000492821">
    <property type="component" value="Unassembled WGS sequence"/>
</dbReference>
<evidence type="ECO:0000313" key="3">
    <source>
        <dbReference type="Proteomes" id="UP000492821"/>
    </source>
</evidence>
<sequence length="297" mass="33556">MDQAQRFDEALEQFKSMFPSLAEGDIEAVIRRKNGNNEEVLDELLALASKPCTSRSQTLSGASSDFFFLDPPPPYSAVVDKDNRSQQQAAASVSESSRRASNASNETIDDEKIALLIQNEEFLNYLRRNKNFMRELYGTECTRHPSRYRNQSPPRNIYGGSVSSRYSSRYDYNDYAPNMSVPNGPVFEQAASSIPNGPVVDFNYNDNSIWPKRLKAKISGKSQNAYAIMPVETTPPYLEPYNPAMFSNFPSRLRAMSKSSREAFTSLARKFSSSKKTRMMPQIEAPSNIFSQEPQRN</sequence>
<feature type="region of interest" description="Disordered" evidence="1">
    <location>
        <begin position="77"/>
        <end position="105"/>
    </location>
</feature>
<dbReference type="InterPro" id="IPR040192">
    <property type="entry name" value="CUEDC1"/>
</dbReference>
<dbReference type="Gene3D" id="1.10.8.10">
    <property type="entry name" value="DNA helicase RuvA subunit, C-terminal domain"/>
    <property type="match status" value="1"/>
</dbReference>
<dbReference type="Pfam" id="PF02845">
    <property type="entry name" value="CUE"/>
    <property type="match status" value="1"/>
</dbReference>
<evidence type="ECO:0000256" key="1">
    <source>
        <dbReference type="SAM" id="MobiDB-lite"/>
    </source>
</evidence>
<feature type="domain" description="CUE" evidence="2">
    <location>
        <begin position="6"/>
        <end position="49"/>
    </location>
</feature>
<feature type="compositionally biased region" description="Low complexity" evidence="1">
    <location>
        <begin position="85"/>
        <end position="105"/>
    </location>
</feature>
<accession>A0A7E5A1F7</accession>
<dbReference type="InterPro" id="IPR009060">
    <property type="entry name" value="UBA-like_sf"/>
</dbReference>